<evidence type="ECO:0000259" key="1">
    <source>
        <dbReference type="Pfam" id="PF20231"/>
    </source>
</evidence>
<dbReference type="Pfam" id="PF20231">
    <property type="entry name" value="DUF6589"/>
    <property type="match status" value="1"/>
</dbReference>
<reference evidence="2" key="1">
    <citation type="submission" date="2020-04" db="EMBL/GenBank/DDBJ databases">
        <authorList>
            <person name="Alioto T."/>
            <person name="Alioto T."/>
            <person name="Gomez Garrido J."/>
        </authorList>
    </citation>
    <scope>NUCLEOTIDE SEQUENCE</scope>
    <source>
        <strain evidence="2">A484AB</strain>
    </source>
</reference>
<dbReference type="EMBL" id="CACRXK020001654">
    <property type="protein sequence ID" value="CAB3990418.1"/>
    <property type="molecule type" value="Genomic_DNA"/>
</dbReference>
<evidence type="ECO:0000313" key="3">
    <source>
        <dbReference type="Proteomes" id="UP001152795"/>
    </source>
</evidence>
<comment type="caution">
    <text evidence="2">The sequence shown here is derived from an EMBL/GenBank/DDBJ whole genome shotgun (WGS) entry which is preliminary data.</text>
</comment>
<feature type="domain" description="DUF6589" evidence="1">
    <location>
        <begin position="35"/>
        <end position="258"/>
    </location>
</feature>
<dbReference type="AlphaFoldDB" id="A0A7D9HTV7"/>
<dbReference type="OrthoDB" id="6155617at2759"/>
<proteinExistence type="predicted"/>
<protein>
    <recommendedName>
        <fullName evidence="1">DUF6589 domain-containing protein</fullName>
    </recommendedName>
</protein>
<dbReference type="InterPro" id="IPR046496">
    <property type="entry name" value="DUF6589"/>
</dbReference>
<keyword evidence="3" id="KW-1185">Reference proteome</keyword>
<organism evidence="2 3">
    <name type="scientific">Paramuricea clavata</name>
    <name type="common">Red gorgonian</name>
    <name type="synonym">Violescent sea-whip</name>
    <dbReference type="NCBI Taxonomy" id="317549"/>
    <lineage>
        <taxon>Eukaryota</taxon>
        <taxon>Metazoa</taxon>
        <taxon>Cnidaria</taxon>
        <taxon>Anthozoa</taxon>
        <taxon>Octocorallia</taxon>
        <taxon>Malacalcyonacea</taxon>
        <taxon>Plexauridae</taxon>
        <taxon>Paramuricea</taxon>
    </lineage>
</organism>
<sequence>MKFFGMKTVEHKLSINAAIPDEIKEATTTVKQEFLHKVIKQFLSAFVINENVYKTQRENVSALDKWEICQRSQTLTADGKYPCRYPGCESSYVYDGASRRRHEMSHNLQEPILVSAHEEEEDEHEMHDDIYNYHCSLMNMALLLRNFNDATREGDGSTKYALESLYQLFQFHALLTPREAERLTWNRSVNNRGGAGNNVPCDLDLEHDNHLYKEMCRGLGANLTCSSITRISNAFFACKEVIKKLDSEINIKSTSGEHMH</sequence>
<name>A0A7D9HTV7_PARCT</name>
<evidence type="ECO:0000313" key="2">
    <source>
        <dbReference type="EMBL" id="CAB3990418.1"/>
    </source>
</evidence>
<dbReference type="Proteomes" id="UP001152795">
    <property type="component" value="Unassembled WGS sequence"/>
</dbReference>
<gene>
    <name evidence="2" type="ORF">PACLA_8A086740</name>
</gene>
<accession>A0A7D9HTV7</accession>